<evidence type="ECO:0000256" key="2">
    <source>
        <dbReference type="SAM" id="SignalP"/>
    </source>
</evidence>
<reference evidence="3 4" key="1">
    <citation type="submission" date="2017-06" db="EMBL/GenBank/DDBJ databases">
        <title>Ant-infecting Ophiocordyceps genomes reveal a high diversity of potential behavioral manipulation genes and a possible major role for enterotoxins.</title>
        <authorList>
            <person name="De Bekker C."/>
            <person name="Evans H.C."/>
            <person name="Brachmann A."/>
            <person name="Hughes D.P."/>
        </authorList>
    </citation>
    <scope>NUCLEOTIDE SEQUENCE [LARGE SCALE GENOMIC DNA]</scope>
    <source>
        <strain evidence="3 4">Map16</strain>
    </source>
</reference>
<keyword evidence="2" id="KW-0732">Signal</keyword>
<feature type="chain" id="PRO_5012383503" evidence="2">
    <location>
        <begin position="19"/>
        <end position="123"/>
    </location>
</feature>
<name>A0A2C5Z3M1_9HYPO</name>
<keyword evidence="4" id="KW-1185">Reference proteome</keyword>
<protein>
    <submittedName>
        <fullName evidence="3">Uncharacterized protein</fullName>
    </submittedName>
</protein>
<sequence length="123" mass="13650">MMKPVAFLPFTLLTHVTARATSDLVVFNRKDQVDSTVNSTLEARDLLLGGVLLMIVGGAIGGMLVDIFELRPERTFSNEEAALQVDGDSIVVYEKETNNYIRIDGNHILDCGRRVQNEERRAG</sequence>
<comment type="caution">
    <text evidence="3">The sequence shown here is derived from an EMBL/GenBank/DDBJ whole genome shotgun (WGS) entry which is preliminary data.</text>
</comment>
<feature type="signal peptide" evidence="2">
    <location>
        <begin position="1"/>
        <end position="18"/>
    </location>
</feature>
<keyword evidence="1" id="KW-1133">Transmembrane helix</keyword>
<dbReference type="AlphaFoldDB" id="A0A2C5Z3M1"/>
<evidence type="ECO:0000256" key="1">
    <source>
        <dbReference type="SAM" id="Phobius"/>
    </source>
</evidence>
<dbReference type="OrthoDB" id="10570203at2759"/>
<gene>
    <name evidence="3" type="ORF">CDD80_2231</name>
</gene>
<feature type="transmembrane region" description="Helical" evidence="1">
    <location>
        <begin position="46"/>
        <end position="68"/>
    </location>
</feature>
<keyword evidence="1" id="KW-0472">Membrane</keyword>
<evidence type="ECO:0000313" key="4">
    <source>
        <dbReference type="Proteomes" id="UP000226431"/>
    </source>
</evidence>
<organism evidence="3 4">
    <name type="scientific">Ophiocordyceps camponoti-rufipedis</name>
    <dbReference type="NCBI Taxonomy" id="2004952"/>
    <lineage>
        <taxon>Eukaryota</taxon>
        <taxon>Fungi</taxon>
        <taxon>Dikarya</taxon>
        <taxon>Ascomycota</taxon>
        <taxon>Pezizomycotina</taxon>
        <taxon>Sordariomycetes</taxon>
        <taxon>Hypocreomycetidae</taxon>
        <taxon>Hypocreales</taxon>
        <taxon>Ophiocordycipitaceae</taxon>
        <taxon>Ophiocordyceps</taxon>
    </lineage>
</organism>
<evidence type="ECO:0000313" key="3">
    <source>
        <dbReference type="EMBL" id="PHH75617.1"/>
    </source>
</evidence>
<accession>A0A2C5Z3M1</accession>
<keyword evidence="1" id="KW-0812">Transmembrane</keyword>
<dbReference type="EMBL" id="NJES01000206">
    <property type="protein sequence ID" value="PHH75617.1"/>
    <property type="molecule type" value="Genomic_DNA"/>
</dbReference>
<dbReference type="Proteomes" id="UP000226431">
    <property type="component" value="Unassembled WGS sequence"/>
</dbReference>
<proteinExistence type="predicted"/>